<comment type="caution">
    <text evidence="3">The sequence shown here is derived from an EMBL/GenBank/DDBJ whole genome shotgun (WGS) entry which is preliminary data.</text>
</comment>
<keyword evidence="4" id="KW-1185">Reference proteome</keyword>
<dbReference type="RefSeq" id="WP_378111994.1">
    <property type="nucleotide sequence ID" value="NZ_JBHSNC010000036.1"/>
</dbReference>
<name>A0ABW0R2K3_9BACL</name>
<keyword evidence="2" id="KW-0175">Coiled coil</keyword>
<feature type="coiled-coil region" evidence="2">
    <location>
        <begin position="101"/>
        <end position="135"/>
    </location>
</feature>
<sequence>MSVMRRVRDLTAANMHERLSQSEDPVRVIDQFLWSTHQEIVQSEGLQRQYAAHTEHLYRQWKDAEQWKAKREAQAVTALKAGEEDVARLALQEKVMQEAQADNYGRLYEQSKHELAELEQLLQELRSEYRTVYDRRQYYVARMESLRLQQRLNAKFGSGGLDTSRMFRTIEDRMTDIELEAQSLREIRRGGQETAYAVSAVQHTIEQELDSMKRRLQQGGTTNA</sequence>
<dbReference type="Pfam" id="PF04012">
    <property type="entry name" value="PspA_IM30"/>
    <property type="match status" value="1"/>
</dbReference>
<protein>
    <submittedName>
        <fullName evidence="3">PspA/IM30 family protein</fullName>
    </submittedName>
</protein>
<dbReference type="PANTHER" id="PTHR31088:SF6">
    <property type="entry name" value="PHAGE SHOCK PROTEIN A"/>
    <property type="match status" value="1"/>
</dbReference>
<reference evidence="4" key="1">
    <citation type="journal article" date="2019" name="Int. J. Syst. Evol. Microbiol.">
        <title>The Global Catalogue of Microorganisms (GCM) 10K type strain sequencing project: providing services to taxonomists for standard genome sequencing and annotation.</title>
        <authorList>
            <consortium name="The Broad Institute Genomics Platform"/>
            <consortium name="The Broad Institute Genome Sequencing Center for Infectious Disease"/>
            <person name="Wu L."/>
            <person name="Ma J."/>
        </authorList>
    </citation>
    <scope>NUCLEOTIDE SEQUENCE [LARGE SCALE GENOMIC DNA]</scope>
    <source>
        <strain evidence="4">CGMCC 1.18578</strain>
    </source>
</reference>
<proteinExistence type="inferred from homology"/>
<dbReference type="InterPro" id="IPR007157">
    <property type="entry name" value="PspA_VIPP1"/>
</dbReference>
<accession>A0ABW0R2K3</accession>
<dbReference type="PANTHER" id="PTHR31088">
    <property type="entry name" value="MEMBRANE-ASSOCIATED PROTEIN VIPP1, CHLOROPLASTIC"/>
    <property type="match status" value="1"/>
</dbReference>
<gene>
    <name evidence="3" type="ORF">ACFPQ4_11525</name>
</gene>
<dbReference type="EMBL" id="JBHSNC010000036">
    <property type="protein sequence ID" value="MFC5530057.1"/>
    <property type="molecule type" value="Genomic_DNA"/>
</dbReference>
<evidence type="ECO:0000256" key="1">
    <source>
        <dbReference type="ARBA" id="ARBA00043985"/>
    </source>
</evidence>
<comment type="similarity">
    <text evidence="1">Belongs to the PspA/Vipp/IM30 family.</text>
</comment>
<organism evidence="3 4">
    <name type="scientific">Cohnella yongneupensis</name>
    <dbReference type="NCBI Taxonomy" id="425006"/>
    <lineage>
        <taxon>Bacteria</taxon>
        <taxon>Bacillati</taxon>
        <taxon>Bacillota</taxon>
        <taxon>Bacilli</taxon>
        <taxon>Bacillales</taxon>
        <taxon>Paenibacillaceae</taxon>
        <taxon>Cohnella</taxon>
    </lineage>
</organism>
<evidence type="ECO:0000313" key="4">
    <source>
        <dbReference type="Proteomes" id="UP001596108"/>
    </source>
</evidence>
<evidence type="ECO:0000313" key="3">
    <source>
        <dbReference type="EMBL" id="MFC5530057.1"/>
    </source>
</evidence>
<evidence type="ECO:0000256" key="2">
    <source>
        <dbReference type="SAM" id="Coils"/>
    </source>
</evidence>
<dbReference type="Proteomes" id="UP001596108">
    <property type="component" value="Unassembled WGS sequence"/>
</dbReference>